<proteinExistence type="predicted"/>
<reference evidence="1 2" key="1">
    <citation type="submission" date="2019-05" db="EMBL/GenBank/DDBJ databases">
        <title>Mikania micrantha, genome provides insights into the molecular mechanism of rapid growth.</title>
        <authorList>
            <person name="Liu B."/>
        </authorList>
    </citation>
    <scope>NUCLEOTIDE SEQUENCE [LARGE SCALE GENOMIC DNA]</scope>
    <source>
        <strain evidence="1">NLD-2019</strain>
        <tissue evidence="1">Leaf</tissue>
    </source>
</reference>
<protein>
    <submittedName>
        <fullName evidence="1">Uncharacterized protein</fullName>
    </submittedName>
</protein>
<gene>
    <name evidence="1" type="ORF">E3N88_13066</name>
</gene>
<dbReference type="AlphaFoldDB" id="A0A5N6P9T9"/>
<dbReference type="EMBL" id="SZYD01000006">
    <property type="protein sequence ID" value="KAD5961593.1"/>
    <property type="molecule type" value="Genomic_DNA"/>
</dbReference>
<name>A0A5N6P9T9_9ASTR</name>
<comment type="caution">
    <text evidence="1">The sequence shown here is derived from an EMBL/GenBank/DDBJ whole genome shotgun (WGS) entry which is preliminary data.</text>
</comment>
<evidence type="ECO:0000313" key="1">
    <source>
        <dbReference type="EMBL" id="KAD5961593.1"/>
    </source>
</evidence>
<dbReference type="Proteomes" id="UP000326396">
    <property type="component" value="Linkage Group LG14"/>
</dbReference>
<organism evidence="1 2">
    <name type="scientific">Mikania micrantha</name>
    <name type="common">bitter vine</name>
    <dbReference type="NCBI Taxonomy" id="192012"/>
    <lineage>
        <taxon>Eukaryota</taxon>
        <taxon>Viridiplantae</taxon>
        <taxon>Streptophyta</taxon>
        <taxon>Embryophyta</taxon>
        <taxon>Tracheophyta</taxon>
        <taxon>Spermatophyta</taxon>
        <taxon>Magnoliopsida</taxon>
        <taxon>eudicotyledons</taxon>
        <taxon>Gunneridae</taxon>
        <taxon>Pentapetalae</taxon>
        <taxon>asterids</taxon>
        <taxon>campanulids</taxon>
        <taxon>Asterales</taxon>
        <taxon>Asteraceae</taxon>
        <taxon>Asteroideae</taxon>
        <taxon>Heliantheae alliance</taxon>
        <taxon>Eupatorieae</taxon>
        <taxon>Mikania</taxon>
    </lineage>
</organism>
<keyword evidence="2" id="KW-1185">Reference proteome</keyword>
<sequence>MMIGICQNGIVPEIAEESKSKVINQISSQAKCFKSRRNDCERLRQGVLFAGEALPEFLALPIAVFLKRKESKEYFNKQLIIGNHSVSFSAAAADHPLSSSVCTDFVSGNCLSAFSADPSTGHPQMYYV</sequence>
<evidence type="ECO:0000313" key="2">
    <source>
        <dbReference type="Proteomes" id="UP000326396"/>
    </source>
</evidence>
<accession>A0A5N6P9T9</accession>